<gene>
    <name evidence="1" type="ORF">FHX81_2300</name>
</gene>
<protein>
    <submittedName>
        <fullName evidence="1">Uncharacterized protein</fullName>
    </submittedName>
</protein>
<proteinExistence type="predicted"/>
<keyword evidence="2" id="KW-1185">Reference proteome</keyword>
<accession>A0A543JAW9</accession>
<dbReference type="EMBL" id="VFPP01000001">
    <property type="protein sequence ID" value="TQM79983.1"/>
    <property type="molecule type" value="Genomic_DNA"/>
</dbReference>
<organism evidence="1 2">
    <name type="scientific">Saccharothrix saharensis</name>
    <dbReference type="NCBI Taxonomy" id="571190"/>
    <lineage>
        <taxon>Bacteria</taxon>
        <taxon>Bacillati</taxon>
        <taxon>Actinomycetota</taxon>
        <taxon>Actinomycetes</taxon>
        <taxon>Pseudonocardiales</taxon>
        <taxon>Pseudonocardiaceae</taxon>
        <taxon>Saccharothrix</taxon>
    </lineage>
</organism>
<reference evidence="1 2" key="1">
    <citation type="submission" date="2019-06" db="EMBL/GenBank/DDBJ databases">
        <title>Sequencing the genomes of 1000 actinobacteria strains.</title>
        <authorList>
            <person name="Klenk H.-P."/>
        </authorList>
    </citation>
    <scope>NUCLEOTIDE SEQUENCE [LARGE SCALE GENOMIC DNA]</scope>
    <source>
        <strain evidence="1 2">DSM 45456</strain>
    </source>
</reference>
<dbReference type="RefSeq" id="WP_246107763.1">
    <property type="nucleotide sequence ID" value="NZ_VFPP01000001.1"/>
</dbReference>
<sequence length="57" mass="6506">MIVSLLFEVTRNLLPVPVVMLGSETMKDAELLVLRHESAVLRRQSAGRARWEPADRF</sequence>
<dbReference type="AlphaFoldDB" id="A0A543JAW9"/>
<dbReference type="Proteomes" id="UP000316628">
    <property type="component" value="Unassembled WGS sequence"/>
</dbReference>
<name>A0A543JAW9_9PSEU</name>
<evidence type="ECO:0000313" key="2">
    <source>
        <dbReference type="Proteomes" id="UP000316628"/>
    </source>
</evidence>
<evidence type="ECO:0000313" key="1">
    <source>
        <dbReference type="EMBL" id="TQM79983.1"/>
    </source>
</evidence>
<comment type="caution">
    <text evidence="1">The sequence shown here is derived from an EMBL/GenBank/DDBJ whole genome shotgun (WGS) entry which is preliminary data.</text>
</comment>